<dbReference type="PANTHER" id="PTHR43013:SF1">
    <property type="entry name" value="GLUTAMYL-TRNA REDUCTASE"/>
    <property type="match status" value="1"/>
</dbReference>
<evidence type="ECO:0000256" key="1">
    <source>
        <dbReference type="ARBA" id="ARBA00005059"/>
    </source>
</evidence>
<keyword evidence="17" id="KW-1185">Reference proteome</keyword>
<comment type="domain">
    <text evidence="8">Possesses an unusual extended V-shaped dimeric structure with each monomer consisting of three distinct domains arranged along a curved 'spinal' alpha-helix. The N-terminal catalytic domain specifically recognizes the glutamate moiety of the substrate. The second domain is the NADPH-binding domain, and the third C-terminal domain is responsible for dimerization.</text>
</comment>
<dbReference type="RefSeq" id="WP_235292238.1">
    <property type="nucleotide sequence ID" value="NZ_BSOH01000027.1"/>
</dbReference>
<feature type="domain" description="Tetrapyrrole biosynthesis glutamyl-tRNA reductase dimerisation" evidence="13">
    <location>
        <begin position="310"/>
        <end position="386"/>
    </location>
</feature>
<dbReference type="InterPro" id="IPR000343">
    <property type="entry name" value="4pyrrol_synth_GluRdtase"/>
</dbReference>
<organism evidence="16 17">
    <name type="scientific">Portibacter lacus</name>
    <dbReference type="NCBI Taxonomy" id="1099794"/>
    <lineage>
        <taxon>Bacteria</taxon>
        <taxon>Pseudomonadati</taxon>
        <taxon>Bacteroidota</taxon>
        <taxon>Saprospiria</taxon>
        <taxon>Saprospirales</taxon>
        <taxon>Haliscomenobacteraceae</taxon>
        <taxon>Portibacter</taxon>
    </lineage>
</organism>
<sequence length="391" mass="44398">MNWSVIGINYQKANLEQRQKFALDEDHIQETYEYFLASGITNALIVSTCNRTEFFIPQDANAKALEILSKHIYKDYYDEQLFHFKSDAQAIHYFFRICSGLESQIAGDFEILGQVRKACGIAKANGMITGTWERIINNALSSAKKARTTTGFYSGASSTSYACIEHIKTTSLDLKTAKYLILGAGKIGSHTIDHLLKFAPSKNITITNRSFDKSLALANKKDLKLMPFKHLSMEAEHYDVIICATNASEYILTEKIFKSNKRHHIVDLSVPMNVDPSLGKLENIELINVDQLSDKVNANMRKRVAERRNVERIIAESILDLNAWFTIKSGMPMLSELKKELQQIKQDALSNVIAEDKTHSAAFLDEYTDHLFNHLSQQWIKKVRNKTLDAH</sequence>
<evidence type="ECO:0000259" key="13">
    <source>
        <dbReference type="Pfam" id="PF00745"/>
    </source>
</evidence>
<feature type="binding site" evidence="8 10">
    <location>
        <begin position="108"/>
        <end position="110"/>
    </location>
    <ligand>
        <name>substrate</name>
    </ligand>
</feature>
<dbReference type="Gene3D" id="3.30.460.30">
    <property type="entry name" value="Glutamyl-tRNA reductase, N-terminal domain"/>
    <property type="match status" value="1"/>
</dbReference>
<comment type="miscellaneous">
    <text evidence="8">During catalysis, the active site Cys acts as a nucleophile attacking the alpha-carbonyl group of tRNA-bound glutamate with the formation of a thioester intermediate between enzyme and glutamate, and the concomitant release of tRNA(Glu). The thioester intermediate is finally reduced by direct hydride transfer from NADPH, to form the product GSA.</text>
</comment>
<feature type="domain" description="Glutamyl-tRNA reductase N-terminal" evidence="15">
    <location>
        <begin position="6"/>
        <end position="150"/>
    </location>
</feature>
<dbReference type="GO" id="GO:0019353">
    <property type="term" value="P:protoporphyrinogen IX biosynthetic process from glutamate"/>
    <property type="evidence" value="ECO:0007669"/>
    <property type="project" value="TreeGrafter"/>
</dbReference>
<comment type="similarity">
    <text evidence="2 8 12">Belongs to the glutamyl-tRNA reductase family.</text>
</comment>
<dbReference type="Pfam" id="PF00745">
    <property type="entry name" value="GlutR_dimer"/>
    <property type="match status" value="1"/>
</dbReference>
<dbReference type="SUPFAM" id="SSF69742">
    <property type="entry name" value="Glutamyl tRNA-reductase catalytic, N-terminal domain"/>
    <property type="match status" value="1"/>
</dbReference>
<feature type="binding site" evidence="8 11">
    <location>
        <begin position="183"/>
        <end position="188"/>
    </location>
    <ligand>
        <name>NADP(+)</name>
        <dbReference type="ChEBI" id="CHEBI:58349"/>
    </ligand>
</feature>
<dbReference type="EMBL" id="BSOH01000027">
    <property type="protein sequence ID" value="GLR19115.1"/>
    <property type="molecule type" value="Genomic_DNA"/>
</dbReference>
<evidence type="ECO:0000256" key="8">
    <source>
        <dbReference type="HAMAP-Rule" id="MF_00087"/>
    </source>
</evidence>
<comment type="pathway">
    <text evidence="1 8 12">Porphyrin-containing compound metabolism; protoporphyrin-IX biosynthesis; 5-aminolevulinate from L-glutamyl-tRNA(Glu): step 1/2.</text>
</comment>
<evidence type="ECO:0000256" key="4">
    <source>
        <dbReference type="ARBA" id="ARBA00022857"/>
    </source>
</evidence>
<keyword evidence="4 8" id="KW-0521">NADP</keyword>
<reference evidence="16" key="2">
    <citation type="submission" date="2023-01" db="EMBL/GenBank/DDBJ databases">
        <title>Draft genome sequence of Portibacter lacus strain NBRC 108769.</title>
        <authorList>
            <person name="Sun Q."/>
            <person name="Mori K."/>
        </authorList>
    </citation>
    <scope>NUCLEOTIDE SEQUENCE</scope>
    <source>
        <strain evidence="16">NBRC 108769</strain>
    </source>
</reference>
<comment type="catalytic activity">
    <reaction evidence="7 8 12">
        <text>(S)-4-amino-5-oxopentanoate + tRNA(Glu) + NADP(+) = L-glutamyl-tRNA(Glu) + NADPH + H(+)</text>
        <dbReference type="Rhea" id="RHEA:12344"/>
        <dbReference type="Rhea" id="RHEA-COMP:9663"/>
        <dbReference type="Rhea" id="RHEA-COMP:9680"/>
        <dbReference type="ChEBI" id="CHEBI:15378"/>
        <dbReference type="ChEBI" id="CHEBI:57501"/>
        <dbReference type="ChEBI" id="CHEBI:57783"/>
        <dbReference type="ChEBI" id="CHEBI:58349"/>
        <dbReference type="ChEBI" id="CHEBI:78442"/>
        <dbReference type="ChEBI" id="CHEBI:78520"/>
        <dbReference type="EC" id="1.2.1.70"/>
    </reaction>
</comment>
<evidence type="ECO:0000256" key="10">
    <source>
        <dbReference type="PIRSR" id="PIRSR000445-2"/>
    </source>
</evidence>
<evidence type="ECO:0000256" key="7">
    <source>
        <dbReference type="ARBA" id="ARBA00047464"/>
    </source>
</evidence>
<dbReference type="GO" id="GO:0050661">
    <property type="term" value="F:NADP binding"/>
    <property type="evidence" value="ECO:0007669"/>
    <property type="project" value="InterPro"/>
</dbReference>
<comment type="caution">
    <text evidence="16">The sequence shown here is derived from an EMBL/GenBank/DDBJ whole genome shotgun (WGS) entry which is preliminary data.</text>
</comment>
<dbReference type="AlphaFoldDB" id="A0AA37SWV9"/>
<evidence type="ECO:0000259" key="14">
    <source>
        <dbReference type="Pfam" id="PF01488"/>
    </source>
</evidence>
<dbReference type="GO" id="GO:0008883">
    <property type="term" value="F:glutamyl-tRNA reductase activity"/>
    <property type="evidence" value="ECO:0007669"/>
    <property type="project" value="UniProtKB-UniRule"/>
</dbReference>
<feature type="binding site" evidence="8 10">
    <location>
        <position position="114"/>
    </location>
    <ligand>
        <name>substrate</name>
    </ligand>
</feature>
<comment type="subunit">
    <text evidence="8">Homodimer.</text>
</comment>
<evidence type="ECO:0000313" key="16">
    <source>
        <dbReference type="EMBL" id="GLR19115.1"/>
    </source>
</evidence>
<proteinExistence type="inferred from homology"/>
<dbReference type="Proteomes" id="UP001156666">
    <property type="component" value="Unassembled WGS sequence"/>
</dbReference>
<evidence type="ECO:0000256" key="5">
    <source>
        <dbReference type="ARBA" id="ARBA00023002"/>
    </source>
</evidence>
<dbReference type="InterPro" id="IPR015896">
    <property type="entry name" value="4pyrrol_synth_GluRdtase_dimer"/>
</dbReference>
<protein>
    <recommendedName>
        <fullName evidence="3 8">Glutamyl-tRNA reductase</fullName>
        <shortName evidence="8">GluTR</shortName>
        <ecNumber evidence="3 8">1.2.1.70</ecNumber>
    </recommendedName>
</protein>
<evidence type="ECO:0000256" key="3">
    <source>
        <dbReference type="ARBA" id="ARBA00012970"/>
    </source>
</evidence>
<dbReference type="InterPro" id="IPR036291">
    <property type="entry name" value="NAD(P)-bd_dom_sf"/>
</dbReference>
<evidence type="ECO:0000256" key="2">
    <source>
        <dbReference type="ARBA" id="ARBA00005916"/>
    </source>
</evidence>
<feature type="binding site" evidence="8 10">
    <location>
        <begin position="48"/>
        <end position="51"/>
    </location>
    <ligand>
        <name>substrate</name>
    </ligand>
</feature>
<gene>
    <name evidence="8 16" type="primary">hemA</name>
    <name evidence="16" type="ORF">GCM10007940_37310</name>
</gene>
<dbReference type="EC" id="1.2.1.70" evidence="3 8"/>
<feature type="domain" description="Quinate/shikimate 5-dehydrogenase/glutamyl-tRNA reductase" evidence="14">
    <location>
        <begin position="173"/>
        <end position="293"/>
    </location>
</feature>
<keyword evidence="5 8" id="KW-0560">Oxidoreductase</keyword>
<comment type="function">
    <text evidence="8">Catalyzes the NADPH-dependent reduction of glutamyl-tRNA(Glu) to glutamate 1-semialdehyde (GSA).</text>
</comment>
<dbReference type="InterPro" id="IPR036343">
    <property type="entry name" value="GluRdtase_N_sf"/>
</dbReference>
<dbReference type="Pfam" id="PF05201">
    <property type="entry name" value="GlutR_N"/>
    <property type="match status" value="1"/>
</dbReference>
<keyword evidence="6 8" id="KW-0627">Porphyrin biosynthesis</keyword>
<evidence type="ECO:0000259" key="15">
    <source>
        <dbReference type="Pfam" id="PF05201"/>
    </source>
</evidence>
<dbReference type="HAMAP" id="MF_00087">
    <property type="entry name" value="Glu_tRNA_reductase"/>
    <property type="match status" value="1"/>
</dbReference>
<comment type="caution">
    <text evidence="8">Lacks conserved residue(s) required for the propagation of feature annotation.</text>
</comment>
<name>A0AA37SWV9_9BACT</name>
<dbReference type="InterPro" id="IPR015895">
    <property type="entry name" value="4pyrrol_synth_GluRdtase_N"/>
</dbReference>
<dbReference type="InterPro" id="IPR006151">
    <property type="entry name" value="Shikm_DH/Glu-tRNA_Rdtase"/>
</dbReference>
<evidence type="ECO:0000256" key="9">
    <source>
        <dbReference type="PIRSR" id="PIRSR000445-1"/>
    </source>
</evidence>
<feature type="binding site" evidence="8 10">
    <location>
        <position position="103"/>
    </location>
    <ligand>
        <name>substrate</name>
    </ligand>
</feature>
<evidence type="ECO:0000313" key="17">
    <source>
        <dbReference type="Proteomes" id="UP001156666"/>
    </source>
</evidence>
<dbReference type="Pfam" id="PF01488">
    <property type="entry name" value="Shikimate_DH"/>
    <property type="match status" value="1"/>
</dbReference>
<dbReference type="NCBIfam" id="TIGR01035">
    <property type="entry name" value="hemA"/>
    <property type="match status" value="1"/>
</dbReference>
<evidence type="ECO:0000256" key="11">
    <source>
        <dbReference type="PIRSR" id="PIRSR000445-3"/>
    </source>
</evidence>
<dbReference type="Gene3D" id="3.40.50.720">
    <property type="entry name" value="NAD(P)-binding Rossmann-like Domain"/>
    <property type="match status" value="1"/>
</dbReference>
<evidence type="ECO:0000256" key="12">
    <source>
        <dbReference type="RuleBase" id="RU000584"/>
    </source>
</evidence>
<evidence type="ECO:0000256" key="6">
    <source>
        <dbReference type="ARBA" id="ARBA00023244"/>
    </source>
</evidence>
<dbReference type="PANTHER" id="PTHR43013">
    <property type="entry name" value="GLUTAMYL-TRNA REDUCTASE"/>
    <property type="match status" value="1"/>
</dbReference>
<dbReference type="SUPFAM" id="SSF51735">
    <property type="entry name" value="NAD(P)-binding Rossmann-fold domains"/>
    <property type="match status" value="1"/>
</dbReference>
<reference evidence="16" key="1">
    <citation type="journal article" date="2014" name="Int. J. Syst. Evol. Microbiol.">
        <title>Complete genome sequence of Corynebacterium casei LMG S-19264T (=DSM 44701T), isolated from a smear-ripened cheese.</title>
        <authorList>
            <consortium name="US DOE Joint Genome Institute (JGI-PGF)"/>
            <person name="Walter F."/>
            <person name="Albersmeier A."/>
            <person name="Kalinowski J."/>
            <person name="Ruckert C."/>
        </authorList>
    </citation>
    <scope>NUCLEOTIDE SEQUENCE</scope>
    <source>
        <strain evidence="16">NBRC 108769</strain>
    </source>
</reference>
<accession>A0AA37SWV9</accession>
<feature type="active site" description="Nucleophile" evidence="8 9">
    <location>
        <position position="49"/>
    </location>
</feature>
<dbReference type="PIRSF" id="PIRSF000445">
    <property type="entry name" value="4pyrrol_synth_GluRdtase"/>
    <property type="match status" value="1"/>
</dbReference>